<protein>
    <submittedName>
        <fullName evidence="1">Uncharacterized protein</fullName>
    </submittedName>
</protein>
<comment type="caution">
    <text evidence="1">The sequence shown here is derived from an EMBL/GenBank/DDBJ whole genome shotgun (WGS) entry which is preliminary data.</text>
</comment>
<dbReference type="AlphaFoldDB" id="A0A149TL99"/>
<reference evidence="1 2" key="1">
    <citation type="submission" date="2015-06" db="EMBL/GenBank/DDBJ databases">
        <title>Improved classification and identification of acetic acid bacteria using matrix-assisted laser desorption/ionization time-of-flight mass spectrometry; Gluconobacter nephelii and Gluconobacter uchimurae are later heterotypic synonyms of Gluconobacter japonicus and Gluconobacter oxydans, respectively.</title>
        <authorList>
            <person name="Li L."/>
            <person name="Cleenwerck I."/>
            <person name="De Vuyst L."/>
            <person name="Vandamme P."/>
        </authorList>
    </citation>
    <scope>NUCLEOTIDE SEQUENCE [LARGE SCALE GENOMIC DNA]</scope>
    <source>
        <strain evidence="1 2">LMG 1768</strain>
    </source>
</reference>
<evidence type="ECO:0000313" key="1">
    <source>
        <dbReference type="EMBL" id="KXV49423.1"/>
    </source>
</evidence>
<evidence type="ECO:0000313" key="2">
    <source>
        <dbReference type="Proteomes" id="UP000075636"/>
    </source>
</evidence>
<accession>A0A149TL99</accession>
<proteinExistence type="predicted"/>
<sequence>MQIPLNQSNIFRFITIDIIFSKYTKKRIKSEEDMIIKIIKTYNLKFVEGMTCVVRPHVGMLLVEQGYAALIDACGPVPDKITK</sequence>
<dbReference type="PATRIC" id="fig|318683.6.peg.1833"/>
<dbReference type="EMBL" id="LHZR01000095">
    <property type="protein sequence ID" value="KXV49423.1"/>
    <property type="molecule type" value="Genomic_DNA"/>
</dbReference>
<gene>
    <name evidence="1" type="ORF">AD945_04270</name>
</gene>
<organism evidence="1 2">
    <name type="scientific">Gluconobacter albidus</name>
    <dbReference type="NCBI Taxonomy" id="318683"/>
    <lineage>
        <taxon>Bacteria</taxon>
        <taxon>Pseudomonadati</taxon>
        <taxon>Pseudomonadota</taxon>
        <taxon>Alphaproteobacteria</taxon>
        <taxon>Acetobacterales</taxon>
        <taxon>Acetobacteraceae</taxon>
        <taxon>Gluconobacter</taxon>
    </lineage>
</organism>
<dbReference type="Proteomes" id="UP000075636">
    <property type="component" value="Unassembled WGS sequence"/>
</dbReference>
<name>A0A149TL99_9PROT</name>